<accession>A0A7W5BAC1</accession>
<dbReference type="RefSeq" id="WP_183441323.1">
    <property type="nucleotide sequence ID" value="NZ_JACHXD010000006.1"/>
</dbReference>
<evidence type="ECO:0000259" key="5">
    <source>
        <dbReference type="PROSITE" id="PS50931"/>
    </source>
</evidence>
<evidence type="ECO:0000256" key="2">
    <source>
        <dbReference type="ARBA" id="ARBA00023015"/>
    </source>
</evidence>
<gene>
    <name evidence="6" type="ORF">FHS03_002544</name>
</gene>
<comment type="caution">
    <text evidence="6">The sequence shown here is derived from an EMBL/GenBank/DDBJ whole genome shotgun (WGS) entry which is preliminary data.</text>
</comment>
<proteinExistence type="inferred from homology"/>
<reference evidence="6 7" key="1">
    <citation type="submission" date="2020-08" db="EMBL/GenBank/DDBJ databases">
        <title>Genomic Encyclopedia of Type Strains, Phase III (KMG-III): the genomes of soil and plant-associated and newly described type strains.</title>
        <authorList>
            <person name="Whitman W."/>
        </authorList>
    </citation>
    <scope>NUCLEOTIDE SEQUENCE [LARGE SCALE GENOMIC DNA]</scope>
    <source>
        <strain evidence="6 7">CECT 8897</strain>
    </source>
</reference>
<evidence type="ECO:0000313" key="6">
    <source>
        <dbReference type="EMBL" id="MBB3119492.1"/>
    </source>
</evidence>
<sequence length="305" mass="33627">MRDPGLPSLEQLRVFTAVIDHGGFAHAARALHRTQSVISYTVANLEDQLNIALFDRSKRKPTLTEAGKALLSDARAVLMRVDSMRARAKALGSGMEAEVSLVVDVMFPTCHLVRILDAFQEHFPTVAMRLHTEALGAVTQMVLERRANVGLSGYTVNTPDALEREAAGHATLLPVCSPLHPLARLDGGIPNAVAREHLQLVLTDRSKLTEGQDFGVLGLRDWRLGDLGAKHALLRGGIGWGSMPESVVRDDLENGRLVELKIQDGGTFHYPLFVIRRKDEEPGPATRWLIQQFIELDHTLPHPIF</sequence>
<dbReference type="PROSITE" id="PS50931">
    <property type="entry name" value="HTH_LYSR"/>
    <property type="match status" value="1"/>
</dbReference>
<keyword evidence="2" id="KW-0805">Transcription regulation</keyword>
<dbReference type="InterPro" id="IPR000847">
    <property type="entry name" value="LysR_HTH_N"/>
</dbReference>
<dbReference type="PANTHER" id="PTHR30126">
    <property type="entry name" value="HTH-TYPE TRANSCRIPTIONAL REGULATOR"/>
    <property type="match status" value="1"/>
</dbReference>
<dbReference type="GO" id="GO:0003700">
    <property type="term" value="F:DNA-binding transcription factor activity"/>
    <property type="evidence" value="ECO:0007669"/>
    <property type="project" value="InterPro"/>
</dbReference>
<evidence type="ECO:0000256" key="4">
    <source>
        <dbReference type="ARBA" id="ARBA00023163"/>
    </source>
</evidence>
<keyword evidence="3 6" id="KW-0238">DNA-binding</keyword>
<dbReference type="Gene3D" id="1.10.10.10">
    <property type="entry name" value="Winged helix-like DNA-binding domain superfamily/Winged helix DNA-binding domain"/>
    <property type="match status" value="1"/>
</dbReference>
<name>A0A7W5BAC1_9BURK</name>
<dbReference type="FunFam" id="1.10.10.10:FF:000001">
    <property type="entry name" value="LysR family transcriptional regulator"/>
    <property type="match status" value="1"/>
</dbReference>
<evidence type="ECO:0000313" key="7">
    <source>
        <dbReference type="Proteomes" id="UP000541535"/>
    </source>
</evidence>
<keyword evidence="7" id="KW-1185">Reference proteome</keyword>
<keyword evidence="4" id="KW-0804">Transcription</keyword>
<dbReference type="Pfam" id="PF00126">
    <property type="entry name" value="HTH_1"/>
    <property type="match status" value="1"/>
</dbReference>
<dbReference type="Proteomes" id="UP000541535">
    <property type="component" value="Unassembled WGS sequence"/>
</dbReference>
<dbReference type="AlphaFoldDB" id="A0A7W5BAC1"/>
<evidence type="ECO:0000256" key="3">
    <source>
        <dbReference type="ARBA" id="ARBA00023125"/>
    </source>
</evidence>
<dbReference type="GO" id="GO:0000976">
    <property type="term" value="F:transcription cis-regulatory region binding"/>
    <property type="evidence" value="ECO:0007669"/>
    <property type="project" value="TreeGrafter"/>
</dbReference>
<dbReference type="SUPFAM" id="SSF53850">
    <property type="entry name" value="Periplasmic binding protein-like II"/>
    <property type="match status" value="1"/>
</dbReference>
<dbReference type="PANTHER" id="PTHR30126:SF91">
    <property type="entry name" value="LYSR FAMILY TRANSCRIPTIONAL REGULATOR"/>
    <property type="match status" value="1"/>
</dbReference>
<organism evidence="6 7">
    <name type="scientific">Pseudoduganella violacea</name>
    <dbReference type="NCBI Taxonomy" id="1715466"/>
    <lineage>
        <taxon>Bacteria</taxon>
        <taxon>Pseudomonadati</taxon>
        <taxon>Pseudomonadota</taxon>
        <taxon>Betaproteobacteria</taxon>
        <taxon>Burkholderiales</taxon>
        <taxon>Oxalobacteraceae</taxon>
        <taxon>Telluria group</taxon>
        <taxon>Pseudoduganella</taxon>
    </lineage>
</organism>
<feature type="domain" description="HTH lysR-type" evidence="5">
    <location>
        <begin position="7"/>
        <end position="64"/>
    </location>
</feature>
<dbReference type="Pfam" id="PF03466">
    <property type="entry name" value="LysR_substrate"/>
    <property type="match status" value="1"/>
</dbReference>
<dbReference type="EMBL" id="JACHXD010000006">
    <property type="protein sequence ID" value="MBB3119492.1"/>
    <property type="molecule type" value="Genomic_DNA"/>
</dbReference>
<dbReference type="InterPro" id="IPR005119">
    <property type="entry name" value="LysR_subst-bd"/>
</dbReference>
<protein>
    <submittedName>
        <fullName evidence="6">DNA-binding transcriptional LysR family regulator</fullName>
    </submittedName>
</protein>
<evidence type="ECO:0000256" key="1">
    <source>
        <dbReference type="ARBA" id="ARBA00009437"/>
    </source>
</evidence>
<dbReference type="InterPro" id="IPR036390">
    <property type="entry name" value="WH_DNA-bd_sf"/>
</dbReference>
<dbReference type="InterPro" id="IPR036388">
    <property type="entry name" value="WH-like_DNA-bd_sf"/>
</dbReference>
<comment type="similarity">
    <text evidence="1">Belongs to the LysR transcriptional regulatory family.</text>
</comment>
<dbReference type="PRINTS" id="PR00039">
    <property type="entry name" value="HTHLYSR"/>
</dbReference>
<dbReference type="SUPFAM" id="SSF46785">
    <property type="entry name" value="Winged helix' DNA-binding domain"/>
    <property type="match status" value="1"/>
</dbReference>
<dbReference type="Gene3D" id="3.40.190.290">
    <property type="match status" value="1"/>
</dbReference>